<keyword evidence="2" id="KW-1185">Reference proteome</keyword>
<proteinExistence type="predicted"/>
<dbReference type="AlphaFoldDB" id="A0A495J8N8"/>
<dbReference type="EMBL" id="RBKU01000001">
    <property type="protein sequence ID" value="RKR84764.1"/>
    <property type="molecule type" value="Genomic_DNA"/>
</dbReference>
<dbReference type="OrthoDB" id="800014at2"/>
<organism evidence="1 2">
    <name type="scientific">Mucilaginibacter gracilis</name>
    <dbReference type="NCBI Taxonomy" id="423350"/>
    <lineage>
        <taxon>Bacteria</taxon>
        <taxon>Pseudomonadati</taxon>
        <taxon>Bacteroidota</taxon>
        <taxon>Sphingobacteriia</taxon>
        <taxon>Sphingobacteriales</taxon>
        <taxon>Sphingobacteriaceae</taxon>
        <taxon>Mucilaginibacter</taxon>
    </lineage>
</organism>
<name>A0A495J8N8_9SPHI</name>
<gene>
    <name evidence="1" type="ORF">BDD43_5016</name>
</gene>
<accession>A0A495J8N8</accession>
<reference evidence="1 2" key="1">
    <citation type="submission" date="2018-10" db="EMBL/GenBank/DDBJ databases">
        <title>Genomic Encyclopedia of Archaeal and Bacterial Type Strains, Phase II (KMG-II): from individual species to whole genera.</title>
        <authorList>
            <person name="Goeker M."/>
        </authorList>
    </citation>
    <scope>NUCLEOTIDE SEQUENCE [LARGE SCALE GENOMIC DNA]</scope>
    <source>
        <strain evidence="1 2">DSM 18602</strain>
    </source>
</reference>
<evidence type="ECO:0000313" key="2">
    <source>
        <dbReference type="Proteomes" id="UP000268007"/>
    </source>
</evidence>
<evidence type="ECO:0000313" key="1">
    <source>
        <dbReference type="EMBL" id="RKR84764.1"/>
    </source>
</evidence>
<dbReference type="Proteomes" id="UP000268007">
    <property type="component" value="Unassembled WGS sequence"/>
</dbReference>
<protein>
    <submittedName>
        <fullName evidence="1">Uncharacterized protein</fullName>
    </submittedName>
</protein>
<comment type="caution">
    <text evidence="1">The sequence shown here is derived from an EMBL/GenBank/DDBJ whole genome shotgun (WGS) entry which is preliminary data.</text>
</comment>
<dbReference type="RefSeq" id="WP_121200613.1">
    <property type="nucleotide sequence ID" value="NZ_RBKU01000001.1"/>
</dbReference>
<sequence>MIDTLSWNISTNAIQNYTKGDWDDDCFFETIDAKYGIYIYAISEWRMGAYAAQIAIYSNKVNVIPAVNSSTVWVYFSMATTFSYLPLSDCLIFKMLAFKDNPTQKTIPYLLIKPLENSFAFIPYDFNSIYHGFNEVKKDTISLNKSNTSQSDGIPNLHVNEVFDIAGIEWFNLENFDNALSIYHRLIGR</sequence>